<dbReference type="NCBIfam" id="NF041025">
    <property type="entry name" value="antiphage_deaminase"/>
    <property type="match status" value="1"/>
</dbReference>
<evidence type="ECO:0000259" key="5">
    <source>
        <dbReference type="PROSITE" id="PS51747"/>
    </source>
</evidence>
<dbReference type="KEGG" id="acru:HHL28_04470"/>
<keyword evidence="2" id="KW-0479">Metal-binding</keyword>
<accession>A0A858R4V5</accession>
<dbReference type="Proteomes" id="UP000501891">
    <property type="component" value="Chromosome"/>
</dbReference>
<keyword evidence="7" id="KW-1185">Reference proteome</keyword>
<dbReference type="Gene3D" id="3.40.50.300">
    <property type="entry name" value="P-loop containing nucleotide triphosphate hydrolases"/>
    <property type="match status" value="1"/>
</dbReference>
<evidence type="ECO:0000256" key="3">
    <source>
        <dbReference type="ARBA" id="ARBA00022801"/>
    </source>
</evidence>
<dbReference type="PANTHER" id="PTHR11086:SF18">
    <property type="entry name" value="DEOXYCYTIDYLATE DEAMINASE"/>
    <property type="match status" value="1"/>
</dbReference>
<organism evidence="6 7">
    <name type="scientific">Aerophototrophica crusticola</name>
    <dbReference type="NCBI Taxonomy" id="1709002"/>
    <lineage>
        <taxon>Bacteria</taxon>
        <taxon>Pseudomonadati</taxon>
        <taxon>Pseudomonadota</taxon>
        <taxon>Alphaproteobacteria</taxon>
        <taxon>Rhodospirillales</taxon>
        <taxon>Rhodospirillaceae</taxon>
        <taxon>Aerophototrophica</taxon>
    </lineage>
</organism>
<dbReference type="InterPro" id="IPR002125">
    <property type="entry name" value="CMP_dCMP_dom"/>
</dbReference>
<dbReference type="AlphaFoldDB" id="A0A858R4V5"/>
<evidence type="ECO:0000313" key="7">
    <source>
        <dbReference type="Proteomes" id="UP000501891"/>
    </source>
</evidence>
<evidence type="ECO:0000313" key="6">
    <source>
        <dbReference type="EMBL" id="QJE72450.1"/>
    </source>
</evidence>
<comment type="similarity">
    <text evidence="1">Belongs to the cytidine and deoxycytidylate deaminase family.</text>
</comment>
<dbReference type="InterPro" id="IPR016193">
    <property type="entry name" value="Cytidine_deaminase-like"/>
</dbReference>
<protein>
    <recommendedName>
        <fullName evidence="5">CMP/dCMP-type deaminase domain-containing protein</fullName>
    </recommendedName>
</protein>
<dbReference type="GO" id="GO:0008270">
    <property type="term" value="F:zinc ion binding"/>
    <property type="evidence" value="ECO:0007669"/>
    <property type="project" value="InterPro"/>
</dbReference>
<sequence>MSLLQAVIGKVETAETSSEQADSVFERRTPELVIGFIGPVASGVTTTVNAFRRILEKEFGYEVPEPIRVSSLINKWSSRVSMSASHDMKGAKRIEHLQSTGNTLRARFSSDILAKLVIDEIAVQRKTNNGFRKVSTPSGDTSVPVPIRRAYLVDSIKHPAELRLFQEVYGEMFWCVGVFAPEFVRLKRLTKTMSKSEAEKIMERDQGENLEEGQKVRKIFSESDYFIRNEHDTEKPLEDTVLRFLDIIFHGTIHTPNRHEAAMFKAASVAAKSGCMSRQVGAAIVSKSGDLLAVGWNDVPKFGGGLYEEPLKEKDFLDARCFKWKQGLCHNDERKANLIDNIIAKLLDKRVIKKGTDITPIRKALKETELSSIIEYSRSIHAEMEAIISVARNGGKSILDSILYTTTYPCHNCARHIVVSGIREVYYIEPYPKSLADSLHEDTISSDERNSATQVIFRQYEGVAPKNILKLFNSRIERKQSGKVILFDRKRQEPIYRPHLDSFTIYEAQIVKQLREMESKTSQP</sequence>
<proteinExistence type="inferred from homology"/>
<evidence type="ECO:0000256" key="1">
    <source>
        <dbReference type="ARBA" id="ARBA00006576"/>
    </source>
</evidence>
<name>A0A858R4V5_9PROT</name>
<dbReference type="GO" id="GO:0005737">
    <property type="term" value="C:cytoplasm"/>
    <property type="evidence" value="ECO:0007669"/>
    <property type="project" value="TreeGrafter"/>
</dbReference>
<dbReference type="Pfam" id="PF00383">
    <property type="entry name" value="dCMP_cyt_deam_1"/>
    <property type="match status" value="1"/>
</dbReference>
<dbReference type="PROSITE" id="PS51747">
    <property type="entry name" value="CYT_DCMP_DEAMINASES_2"/>
    <property type="match status" value="1"/>
</dbReference>
<keyword evidence="4" id="KW-0862">Zinc</keyword>
<feature type="domain" description="CMP/dCMP-type deaminase" evidence="5">
    <location>
        <begin position="257"/>
        <end position="447"/>
    </location>
</feature>
<reference evidence="6" key="1">
    <citation type="submission" date="2020-04" db="EMBL/GenBank/DDBJ databases">
        <title>A desert anoxygenic phototrophic bacterium fixes CO2 using RubisCO under aerobic conditions.</title>
        <authorList>
            <person name="Tang K."/>
        </authorList>
    </citation>
    <scope>NUCLEOTIDE SEQUENCE [LARGE SCALE GENOMIC DNA]</scope>
    <source>
        <strain evidence="6">MIMtkB3</strain>
    </source>
</reference>
<dbReference type="InterPro" id="IPR015517">
    <property type="entry name" value="dCMP_deaminase-rel"/>
</dbReference>
<evidence type="ECO:0000256" key="2">
    <source>
        <dbReference type="ARBA" id="ARBA00022723"/>
    </source>
</evidence>
<gene>
    <name evidence="6" type="ORF">HHL28_04470</name>
</gene>
<dbReference type="PANTHER" id="PTHR11086">
    <property type="entry name" value="DEOXYCYTIDYLATE DEAMINASE-RELATED"/>
    <property type="match status" value="1"/>
</dbReference>
<dbReference type="EMBL" id="CP051775">
    <property type="protein sequence ID" value="QJE72450.1"/>
    <property type="molecule type" value="Genomic_DNA"/>
</dbReference>
<dbReference type="PROSITE" id="PS00903">
    <property type="entry name" value="CYT_DCMP_DEAMINASES_1"/>
    <property type="match status" value="1"/>
</dbReference>
<keyword evidence="3" id="KW-0378">Hydrolase</keyword>
<dbReference type="InterPro" id="IPR027417">
    <property type="entry name" value="P-loop_NTPase"/>
</dbReference>
<dbReference type="GO" id="GO:0004132">
    <property type="term" value="F:dCMP deaminase activity"/>
    <property type="evidence" value="ECO:0007669"/>
    <property type="project" value="TreeGrafter"/>
</dbReference>
<dbReference type="Gene3D" id="3.40.140.10">
    <property type="entry name" value="Cytidine Deaminase, domain 2"/>
    <property type="match status" value="1"/>
</dbReference>
<evidence type="ECO:0000256" key="4">
    <source>
        <dbReference type="ARBA" id="ARBA00022833"/>
    </source>
</evidence>
<dbReference type="SUPFAM" id="SSF53927">
    <property type="entry name" value="Cytidine deaminase-like"/>
    <property type="match status" value="1"/>
</dbReference>
<dbReference type="InterPro" id="IPR016192">
    <property type="entry name" value="APOBEC/CMP_deaminase_Zn-bd"/>
</dbReference>